<keyword evidence="2" id="KW-1185">Reference proteome</keyword>
<dbReference type="Proteomes" id="UP000664601">
    <property type="component" value="Unassembled WGS sequence"/>
</dbReference>
<organism evidence="1 2">
    <name type="scientific">Candidatus Enterococcus moelleringii</name>
    <dbReference type="NCBI Taxonomy" id="2815325"/>
    <lineage>
        <taxon>Bacteria</taxon>
        <taxon>Bacillati</taxon>
        <taxon>Bacillota</taxon>
        <taxon>Bacilli</taxon>
        <taxon>Lactobacillales</taxon>
        <taxon>Enterococcaceae</taxon>
        <taxon>Enterococcus</taxon>
    </lineage>
</organism>
<name>A0ABS3LBX3_9ENTE</name>
<dbReference type="RefSeq" id="WP_207674061.1">
    <property type="nucleotide sequence ID" value="NZ_JAFREM010000019.1"/>
</dbReference>
<accession>A0ABS3LBX3</accession>
<reference evidence="1 2" key="1">
    <citation type="submission" date="2021-03" db="EMBL/GenBank/DDBJ databases">
        <title>Enterococcal diversity collection.</title>
        <authorList>
            <person name="Gilmore M.S."/>
            <person name="Schwartzman J."/>
            <person name="Van Tyne D."/>
            <person name="Martin M."/>
            <person name="Earl A.M."/>
            <person name="Manson A.L."/>
            <person name="Straub T."/>
            <person name="Salamzade R."/>
            <person name="Saavedra J."/>
            <person name="Lebreton F."/>
            <person name="Prichula J."/>
            <person name="Schaufler K."/>
            <person name="Gaca A."/>
            <person name="Sgardioli B."/>
            <person name="Wagenaar J."/>
            <person name="Strong T."/>
        </authorList>
    </citation>
    <scope>NUCLEOTIDE SEQUENCE [LARGE SCALE GENOMIC DNA]</scope>
    <source>
        <strain evidence="1 2">669A</strain>
    </source>
</reference>
<evidence type="ECO:0000313" key="2">
    <source>
        <dbReference type="Proteomes" id="UP000664601"/>
    </source>
</evidence>
<proteinExistence type="predicted"/>
<evidence type="ECO:0000313" key="1">
    <source>
        <dbReference type="EMBL" id="MBO1307133.1"/>
    </source>
</evidence>
<gene>
    <name evidence="1" type="ORF">JZO70_13230</name>
</gene>
<protein>
    <submittedName>
        <fullName evidence="1">Uncharacterized protein</fullName>
    </submittedName>
</protein>
<comment type="caution">
    <text evidence="1">The sequence shown here is derived from an EMBL/GenBank/DDBJ whole genome shotgun (WGS) entry which is preliminary data.</text>
</comment>
<dbReference type="EMBL" id="JAFREM010000019">
    <property type="protein sequence ID" value="MBO1307133.1"/>
    <property type="molecule type" value="Genomic_DNA"/>
</dbReference>
<sequence>MNAWPKNKLAGKYLNSKTFSEDWAYVLENASVFNYWRMGEISLVHPIPNDLGTLVLLDDVPYQAKEGPLDLIERFFKLHRLMDYQLMRRTCESLPALPSRKVPIVNTHFSLFPTELPEDSVWLNPLAITHSEEHKMNCLVELTCGLSVELPVHHKTLIRLSNKAVYALAIYRRDYSATLLTDGRPLEYVALPATPFGHLLSKQEFLQDWLSTPGEFFNHYKRQEYLQWYRSLSESDFDSLD</sequence>